<evidence type="ECO:0000256" key="1">
    <source>
        <dbReference type="SAM" id="SignalP"/>
    </source>
</evidence>
<dbReference type="OrthoDB" id="6777957at2759"/>
<organism evidence="2 3">
    <name type="scientific">Callosobruchus maculatus</name>
    <name type="common">Southern cowpea weevil</name>
    <name type="synonym">Pulse bruchid</name>
    <dbReference type="NCBI Taxonomy" id="64391"/>
    <lineage>
        <taxon>Eukaryota</taxon>
        <taxon>Metazoa</taxon>
        <taxon>Ecdysozoa</taxon>
        <taxon>Arthropoda</taxon>
        <taxon>Hexapoda</taxon>
        <taxon>Insecta</taxon>
        <taxon>Pterygota</taxon>
        <taxon>Neoptera</taxon>
        <taxon>Endopterygota</taxon>
        <taxon>Coleoptera</taxon>
        <taxon>Polyphaga</taxon>
        <taxon>Cucujiformia</taxon>
        <taxon>Chrysomeloidea</taxon>
        <taxon>Chrysomelidae</taxon>
        <taxon>Bruchinae</taxon>
        <taxon>Bruchini</taxon>
        <taxon>Callosobruchus</taxon>
    </lineage>
</organism>
<dbReference type="Proteomes" id="UP000410492">
    <property type="component" value="Unassembled WGS sequence"/>
</dbReference>
<sequence>MSCPSATKPPHTTPPAAHHTAPHMGAALAFLFVLLLAHADAKRGCVNFGHSCYGGMGKRASTGVEDTPAALGEEVRYLPQSGDPALVFTGPRGSVYKPDSATKELARQQQVENVSKVIRQWIQNYRRAQELSNDLV</sequence>
<feature type="chain" id="PRO_5024797974" evidence="1">
    <location>
        <begin position="42"/>
        <end position="136"/>
    </location>
</feature>
<dbReference type="EMBL" id="CAACVG010013348">
    <property type="protein sequence ID" value="VEN61718.1"/>
    <property type="molecule type" value="Genomic_DNA"/>
</dbReference>
<proteinExistence type="predicted"/>
<evidence type="ECO:0000313" key="2">
    <source>
        <dbReference type="EMBL" id="VEN61718.1"/>
    </source>
</evidence>
<evidence type="ECO:0000313" key="3">
    <source>
        <dbReference type="Proteomes" id="UP000410492"/>
    </source>
</evidence>
<keyword evidence="1" id="KW-0732">Signal</keyword>
<reference evidence="2 3" key="1">
    <citation type="submission" date="2019-01" db="EMBL/GenBank/DDBJ databases">
        <authorList>
            <person name="Sayadi A."/>
        </authorList>
    </citation>
    <scope>NUCLEOTIDE SEQUENCE [LARGE SCALE GENOMIC DNA]</scope>
</reference>
<accession>A0A653DQV4</accession>
<protein>
    <submittedName>
        <fullName evidence="2">Uncharacterized protein</fullName>
    </submittedName>
</protein>
<keyword evidence="3" id="KW-1185">Reference proteome</keyword>
<name>A0A653DQV4_CALMS</name>
<dbReference type="AlphaFoldDB" id="A0A653DQV4"/>
<gene>
    <name evidence="2" type="ORF">CALMAC_LOCUS19053</name>
</gene>
<feature type="signal peptide" evidence="1">
    <location>
        <begin position="1"/>
        <end position="41"/>
    </location>
</feature>